<comment type="similarity">
    <text evidence="1 3 4">Belongs to the TPP enzyme family.</text>
</comment>
<dbReference type="GO" id="GO:0042867">
    <property type="term" value="P:pyruvate catabolic process"/>
    <property type="evidence" value="ECO:0007669"/>
    <property type="project" value="UniProtKB-UniRule"/>
</dbReference>
<dbReference type="Gene3D" id="3.40.50.970">
    <property type="match status" value="2"/>
</dbReference>
<comment type="caution">
    <text evidence="3">Lacks conserved residue(s) required for the propagation of feature annotation.</text>
</comment>
<dbReference type="EMBL" id="CP040078">
    <property type="protein sequence ID" value="QCP53231.1"/>
    <property type="molecule type" value="Genomic_DNA"/>
</dbReference>
<comment type="catalytic activity">
    <reaction evidence="3">
        <text>a ubiquinone + pyruvate + H2O = a ubiquinol + acetate + CO2</text>
        <dbReference type="Rhea" id="RHEA:27405"/>
        <dbReference type="Rhea" id="RHEA-COMP:9565"/>
        <dbReference type="Rhea" id="RHEA-COMP:9566"/>
        <dbReference type="ChEBI" id="CHEBI:15361"/>
        <dbReference type="ChEBI" id="CHEBI:15377"/>
        <dbReference type="ChEBI" id="CHEBI:16389"/>
        <dbReference type="ChEBI" id="CHEBI:16526"/>
        <dbReference type="ChEBI" id="CHEBI:17976"/>
        <dbReference type="ChEBI" id="CHEBI:30089"/>
        <dbReference type="EC" id="1.2.5.1"/>
    </reaction>
</comment>
<comment type="activity regulation">
    <text evidence="3">The C-terminus inhibits activity; it has to move for the enzyme to be active. Activated by lipid-binding, which occurs via the C-terminus.</text>
</comment>
<dbReference type="GO" id="GO:0000287">
    <property type="term" value="F:magnesium ion binding"/>
    <property type="evidence" value="ECO:0007669"/>
    <property type="project" value="UniProtKB-UniRule"/>
</dbReference>
<dbReference type="PROSITE" id="PS00187">
    <property type="entry name" value="TPP_ENZYMES"/>
    <property type="match status" value="1"/>
</dbReference>
<keyword evidence="3" id="KW-0547">Nucleotide-binding</keyword>
<dbReference type="Proteomes" id="UP000298656">
    <property type="component" value="Chromosome 2"/>
</dbReference>
<dbReference type="GO" id="GO:0050660">
    <property type="term" value="F:flavin adenine dinucleotide binding"/>
    <property type="evidence" value="ECO:0007669"/>
    <property type="project" value="UniProtKB-UniRule"/>
</dbReference>
<comment type="cofactor">
    <cofactor evidence="3">
        <name>Mg(2+)</name>
        <dbReference type="ChEBI" id="CHEBI:18420"/>
    </cofactor>
    <text evidence="3">Binds 1 Mg(2+) ion per subunit.</text>
</comment>
<keyword evidence="3" id="KW-0274">FAD</keyword>
<proteinExistence type="inferred from homology"/>
<evidence type="ECO:0000313" key="9">
    <source>
        <dbReference type="Proteomes" id="UP000298656"/>
    </source>
</evidence>
<dbReference type="PANTHER" id="PTHR42981">
    <property type="entry name" value="PYRUVATE DEHYDROGENASE [UBIQUINONE]"/>
    <property type="match status" value="1"/>
</dbReference>
<feature type="binding site" evidence="3">
    <location>
        <position position="292"/>
    </location>
    <ligand>
        <name>FAD</name>
        <dbReference type="ChEBI" id="CHEBI:57692"/>
    </ligand>
</feature>
<dbReference type="InterPro" id="IPR012001">
    <property type="entry name" value="Thiamin_PyroP_enz_TPP-bd_dom"/>
</dbReference>
<evidence type="ECO:0000256" key="1">
    <source>
        <dbReference type="ARBA" id="ARBA00007812"/>
    </source>
</evidence>
<dbReference type="CDD" id="cd07039">
    <property type="entry name" value="TPP_PYR_POX"/>
    <property type="match status" value="1"/>
</dbReference>
<feature type="binding site" evidence="3">
    <location>
        <begin position="274"/>
        <end position="278"/>
    </location>
    <ligand>
        <name>FAD</name>
        <dbReference type="ChEBI" id="CHEBI:57692"/>
    </ligand>
</feature>
<evidence type="ECO:0000256" key="3">
    <source>
        <dbReference type="HAMAP-Rule" id="MF_00850"/>
    </source>
</evidence>
<dbReference type="GO" id="GO:0052737">
    <property type="term" value="F:pyruvate dehydrogenase (quinone) activity"/>
    <property type="evidence" value="ECO:0007669"/>
    <property type="project" value="UniProtKB-UniRule"/>
</dbReference>
<feature type="region of interest" description="FAD-binding domain" evidence="3">
    <location>
        <begin position="183"/>
        <end position="334"/>
    </location>
</feature>
<dbReference type="InterPro" id="IPR011766">
    <property type="entry name" value="TPP_enzyme_TPP-bd"/>
</dbReference>
<keyword evidence="3" id="KW-1003">Cell membrane</keyword>
<feature type="binding site" evidence="3">
    <location>
        <position position="51"/>
    </location>
    <ligand>
        <name>thiamine diphosphate</name>
        <dbReference type="ChEBI" id="CHEBI:58937"/>
    </ligand>
</feature>
<dbReference type="SUPFAM" id="SSF52467">
    <property type="entry name" value="DHS-like NAD/FAD-binding domain"/>
    <property type="match status" value="1"/>
</dbReference>
<dbReference type="HAMAP" id="MF_00850">
    <property type="entry name" value="POX"/>
    <property type="match status" value="1"/>
</dbReference>
<feature type="binding site" evidence="3">
    <location>
        <begin position="408"/>
        <end position="410"/>
    </location>
    <ligand>
        <name>thiamine diphosphate</name>
        <dbReference type="ChEBI" id="CHEBI:58937"/>
    </ligand>
</feature>
<dbReference type="Pfam" id="PF02776">
    <property type="entry name" value="TPP_enzyme_N"/>
    <property type="match status" value="1"/>
</dbReference>
<gene>
    <name evidence="3 8" type="primary">poxB</name>
    <name evidence="8" type="ORF">FAZ95_29645</name>
</gene>
<keyword evidence="3 8" id="KW-0830">Ubiquinone</keyword>
<sequence>MADTTLADQLAKTLEQAGVQRIWGVTGDSLNGLSDALRRMKTIEWMHVRHEEVAAFAAGADAAATGELAVCAGSCGPGNLHLINGLFDAHRNHVPVLAIAAHIPSSEIGLNYFQETHPQELFKECSHFVELVTNPAQMPQVLHRAMRTAILKRGVAVVVIPGDVALQQAVGPASRWSPPAPAQVLPDERSLDDLAALLDGSEAITLLCGSGCEGAHDEVVALADKLGAPVVHALRGKEHVEWDNPFDVGMTGLIGFSSGYQAMLNCDVLLMLGTDFPYRHFYPSQAKIVQVDIDPDALGRRAQLDLGILGGVAETIDALLPRLQRKTNRQFLDASLKHYQQAREGLDDLAVPSAPGRPIHPQYLTRLVSELADDDAIFTADVGTPTVWAARYLTMNGRRRLLGSFNHGSMANAMPQALGAQAAFPGRQVVSLSGDGGFSMLMGDFISLVQLGLPVKVIVYDNASLGFVAMEMKANGYLDTSTDLRNPDFSAMANAMGVLGLRVEHSEDLGPALRKAFAHDGPVLVDVVTAKQELVMPPAIKLEQAKGFSLYMLKAIINGRGDEVIELAKTNLRR</sequence>
<dbReference type="InterPro" id="IPR012000">
    <property type="entry name" value="Thiamin_PyroP_enz_cen_dom"/>
</dbReference>
<evidence type="ECO:0000259" key="5">
    <source>
        <dbReference type="Pfam" id="PF00205"/>
    </source>
</evidence>
<dbReference type="Pfam" id="PF02775">
    <property type="entry name" value="TPP_enzyme_C"/>
    <property type="match status" value="1"/>
</dbReference>
<dbReference type="InterPro" id="IPR047212">
    <property type="entry name" value="TPP_POXB-like"/>
</dbReference>
<name>A0A4P8IXJ2_9BURK</name>
<dbReference type="InterPro" id="IPR029061">
    <property type="entry name" value="THDP-binding"/>
</dbReference>
<dbReference type="EC" id="1.2.5.1" evidence="3"/>
<dbReference type="NCBIfam" id="NF006591">
    <property type="entry name" value="PRK09124.1"/>
    <property type="match status" value="1"/>
</dbReference>
<organism evidence="8 9">
    <name type="scientific">Trinickia violacea</name>
    <dbReference type="NCBI Taxonomy" id="2571746"/>
    <lineage>
        <taxon>Bacteria</taxon>
        <taxon>Pseudomonadati</taxon>
        <taxon>Pseudomonadota</taxon>
        <taxon>Betaproteobacteria</taxon>
        <taxon>Burkholderiales</taxon>
        <taxon>Burkholderiaceae</taxon>
        <taxon>Trinickia</taxon>
    </lineage>
</organism>
<evidence type="ECO:0000259" key="6">
    <source>
        <dbReference type="Pfam" id="PF02775"/>
    </source>
</evidence>
<dbReference type="KEGG" id="tvl:FAZ95_29645"/>
<dbReference type="InterPro" id="IPR044261">
    <property type="entry name" value="Pyruvate_dehydrogenase"/>
</dbReference>
<dbReference type="Gene3D" id="3.40.50.1220">
    <property type="entry name" value="TPP-binding domain"/>
    <property type="match status" value="1"/>
</dbReference>
<keyword evidence="3 8" id="KW-0670">Pyruvate</keyword>
<keyword evidence="3" id="KW-0446">Lipid-binding</keyword>
<dbReference type="InterPro" id="IPR047211">
    <property type="entry name" value="POXB-like"/>
</dbReference>
<dbReference type="Pfam" id="PF00205">
    <property type="entry name" value="TPP_enzyme_M"/>
    <property type="match status" value="1"/>
</dbReference>
<comment type="function">
    <text evidence="3">A peripheral cell membrane enzyme that catalyzes the oxidative decarboxylation of pyruvate to form acetate and CO(2). It channels electrons from the cytoplasm to the respiratory chain at the cell membrane via ubiquinone.</text>
</comment>
<keyword evidence="3" id="KW-0285">Flavoprotein</keyword>
<dbReference type="GO" id="GO:0008289">
    <property type="term" value="F:lipid binding"/>
    <property type="evidence" value="ECO:0007669"/>
    <property type="project" value="UniProtKB-UniRule"/>
</dbReference>
<keyword evidence="3" id="KW-0479">Metal-binding</keyword>
<evidence type="ECO:0000259" key="7">
    <source>
        <dbReference type="Pfam" id="PF02776"/>
    </source>
</evidence>
<keyword evidence="9" id="KW-1185">Reference proteome</keyword>
<comment type="domain">
    <text evidence="3">Has 4 domains; the Pyr domain which binds the pyrimidine moiety of the thiamine pyrophosphate cofactor, the FAD-binding domain, the PP-binding domain which binds the pyrophosphate portion of thiamine pyrophosphate and the C-terminal membrane binding region. The C-terminus is held closely against the rest of the protein and covers the active site; during activation it unfolds from the rest of the protein and forms an amphipathic helix upon membrane binding, exposing the active site.</text>
</comment>
<dbReference type="InterPro" id="IPR047210">
    <property type="entry name" value="TPP_PYR_POXB-like"/>
</dbReference>
<evidence type="ECO:0000256" key="4">
    <source>
        <dbReference type="RuleBase" id="RU362132"/>
    </source>
</evidence>
<comment type="cofactor">
    <cofactor evidence="3">
        <name>thiamine diphosphate</name>
        <dbReference type="ChEBI" id="CHEBI:58937"/>
    </cofactor>
    <text evidence="3">Binds 1 thiamine pyrophosphate per subunit.</text>
</comment>
<dbReference type="FunFam" id="3.40.50.1220:FF:000013">
    <property type="entry name" value="Pyruvate dehydrogenase [ubiquinone]"/>
    <property type="match status" value="1"/>
</dbReference>
<comment type="subcellular location">
    <subcellularLocation>
        <location evidence="3">Cell membrane</location>
        <topology evidence="3">Peripheral membrane protein</topology>
        <orientation evidence="3">Cytoplasmic side</orientation>
    </subcellularLocation>
</comment>
<feature type="domain" description="Thiamine pyrophosphate enzyme TPP-binding" evidence="6">
    <location>
        <begin position="381"/>
        <end position="527"/>
    </location>
</feature>
<comment type="subunit">
    <text evidence="3">Homotetramer.</text>
</comment>
<feature type="binding site" evidence="3">
    <location>
        <begin position="251"/>
        <end position="254"/>
    </location>
    <ligand>
        <name>FAD</name>
        <dbReference type="ChEBI" id="CHEBI:57692"/>
    </ligand>
</feature>
<dbReference type="RefSeq" id="WP_137336001.1">
    <property type="nucleotide sequence ID" value="NZ_CP040078.1"/>
</dbReference>
<feature type="binding site" evidence="3">
    <location>
        <position position="435"/>
    </location>
    <ligand>
        <name>Mg(2+)</name>
        <dbReference type="ChEBI" id="CHEBI:18420"/>
    </ligand>
</feature>
<dbReference type="SUPFAM" id="SSF52518">
    <property type="entry name" value="Thiamin diphosphate-binding fold (THDP-binding)"/>
    <property type="match status" value="2"/>
</dbReference>
<feature type="binding site" evidence="3">
    <location>
        <begin position="435"/>
        <end position="437"/>
    </location>
    <ligand>
        <name>thiamine diphosphate</name>
        <dbReference type="ChEBI" id="CHEBI:58937"/>
    </ligand>
</feature>
<dbReference type="AlphaFoldDB" id="A0A4P8IXJ2"/>
<evidence type="ECO:0000256" key="2">
    <source>
        <dbReference type="ARBA" id="ARBA00023052"/>
    </source>
</evidence>
<feature type="domain" description="Thiamine pyrophosphate enzyme N-terminal TPP-binding" evidence="7">
    <location>
        <begin position="5"/>
        <end position="116"/>
    </location>
</feature>
<keyword evidence="3 8" id="KW-0560">Oxidoreductase</keyword>
<evidence type="ECO:0000313" key="8">
    <source>
        <dbReference type="EMBL" id="QCP53231.1"/>
    </source>
</evidence>
<protein>
    <recommendedName>
        <fullName evidence="3">Pyruvate dehydrogenase [ubiquinone]</fullName>
        <ecNumber evidence="3">1.2.5.1</ecNumber>
    </recommendedName>
    <alternativeName>
        <fullName evidence="3">Pyruvate oxidase</fullName>
        <shortName evidence="3">POX</shortName>
    </alternativeName>
    <alternativeName>
        <fullName evidence="3">Pyruvate:ubiquinone-8 oxidoreductase</fullName>
    </alternativeName>
</protein>
<dbReference type="PANTHER" id="PTHR42981:SF2">
    <property type="entry name" value="PYRUVATE DEHYDROGENASE [UBIQUINONE]"/>
    <property type="match status" value="1"/>
</dbReference>
<dbReference type="CDD" id="cd02014">
    <property type="entry name" value="TPP_POX"/>
    <property type="match status" value="1"/>
</dbReference>
<dbReference type="OrthoDB" id="9785953at2"/>
<dbReference type="GO" id="GO:0048039">
    <property type="term" value="F:ubiquinone binding"/>
    <property type="evidence" value="ECO:0007669"/>
    <property type="project" value="UniProtKB-UniRule"/>
</dbReference>
<feature type="binding site" evidence="3">
    <location>
        <begin position="462"/>
        <end position="468"/>
    </location>
    <ligand>
        <name>thiamine diphosphate</name>
        <dbReference type="ChEBI" id="CHEBI:58937"/>
    </ligand>
</feature>
<dbReference type="GO" id="GO:0005886">
    <property type="term" value="C:plasma membrane"/>
    <property type="evidence" value="ECO:0007669"/>
    <property type="project" value="UniProtKB-SubCell"/>
</dbReference>
<dbReference type="InterPro" id="IPR000399">
    <property type="entry name" value="TPP-bd_CS"/>
</dbReference>
<feature type="site" description="Moves into active site upon enzyme activation, plays a role in electron transfer" evidence="3">
    <location>
        <position position="467"/>
    </location>
</feature>
<feature type="binding site" evidence="3">
    <location>
        <position position="462"/>
    </location>
    <ligand>
        <name>Mg(2+)</name>
        <dbReference type="ChEBI" id="CHEBI:18420"/>
    </ligand>
</feature>
<accession>A0A4P8IXJ2</accession>
<feature type="region of interest" description="Membrane-binding domain" evidence="3">
    <location>
        <begin position="533"/>
        <end position="574"/>
    </location>
</feature>
<feature type="domain" description="Thiamine pyrophosphate enzyme central" evidence="5">
    <location>
        <begin position="192"/>
        <end position="319"/>
    </location>
</feature>
<comment type="cofactor">
    <cofactor evidence="3">
        <name>FAD</name>
        <dbReference type="ChEBI" id="CHEBI:57692"/>
    </cofactor>
    <text evidence="3">Binds 1 FAD per subunit.</text>
</comment>
<keyword evidence="3" id="KW-0460">Magnesium</keyword>
<reference evidence="8 9" key="1">
    <citation type="submission" date="2019-05" db="EMBL/GenBank/DDBJ databases">
        <title>Burkholderia sp. DHOD12, isolated from subtropical forest soil.</title>
        <authorList>
            <person name="Gao Z.-H."/>
            <person name="Qiu L.-H."/>
        </authorList>
    </citation>
    <scope>NUCLEOTIDE SEQUENCE [LARGE SCALE GENOMIC DNA]</scope>
    <source>
        <strain evidence="8 9">DHOD12</strain>
    </source>
</reference>
<dbReference type="GO" id="GO:0030976">
    <property type="term" value="F:thiamine pyrophosphate binding"/>
    <property type="evidence" value="ECO:0007669"/>
    <property type="project" value="UniProtKB-UniRule"/>
</dbReference>
<dbReference type="InterPro" id="IPR029035">
    <property type="entry name" value="DHS-like_NAD/FAD-binding_dom"/>
</dbReference>
<keyword evidence="2 3" id="KW-0786">Thiamine pyrophosphate</keyword>
<keyword evidence="3" id="KW-0472">Membrane</keyword>